<dbReference type="Proteomes" id="UP001139031">
    <property type="component" value="Unassembled WGS sequence"/>
</dbReference>
<dbReference type="RefSeq" id="WP_224192452.1">
    <property type="nucleotide sequence ID" value="NZ_JAIRAU010000019.1"/>
</dbReference>
<protein>
    <submittedName>
        <fullName evidence="5">SDR family NAD(P)-dependent oxidoreductase</fullName>
    </submittedName>
</protein>
<comment type="caution">
    <text evidence="5">The sequence shown here is derived from an EMBL/GenBank/DDBJ whole genome shotgun (WGS) entry which is preliminary data.</text>
</comment>
<evidence type="ECO:0000256" key="3">
    <source>
        <dbReference type="RuleBase" id="RU000363"/>
    </source>
</evidence>
<dbReference type="EMBL" id="JAIRAU010000019">
    <property type="protein sequence ID" value="MBZ5710682.1"/>
    <property type="molecule type" value="Genomic_DNA"/>
</dbReference>
<dbReference type="InterPro" id="IPR036291">
    <property type="entry name" value="NAD(P)-bd_dom_sf"/>
</dbReference>
<dbReference type="InterPro" id="IPR020904">
    <property type="entry name" value="Sc_DH/Rdtase_CS"/>
</dbReference>
<dbReference type="NCBIfam" id="NF005495">
    <property type="entry name" value="PRK07109.1"/>
    <property type="match status" value="1"/>
</dbReference>
<dbReference type="Pfam" id="PF00106">
    <property type="entry name" value="adh_short"/>
    <property type="match status" value="1"/>
</dbReference>
<accession>A0ABS7TR15</accession>
<dbReference type="InterPro" id="IPR002347">
    <property type="entry name" value="SDR_fam"/>
</dbReference>
<organism evidence="5 6">
    <name type="scientific">Nannocystis pusilla</name>
    <dbReference type="NCBI Taxonomy" id="889268"/>
    <lineage>
        <taxon>Bacteria</taxon>
        <taxon>Pseudomonadati</taxon>
        <taxon>Myxococcota</taxon>
        <taxon>Polyangia</taxon>
        <taxon>Nannocystales</taxon>
        <taxon>Nannocystaceae</taxon>
        <taxon>Nannocystis</taxon>
    </lineage>
</organism>
<dbReference type="PANTHER" id="PTHR44196">
    <property type="entry name" value="DEHYDROGENASE/REDUCTASE SDR FAMILY MEMBER 7B"/>
    <property type="match status" value="1"/>
</dbReference>
<dbReference type="PRINTS" id="PR00081">
    <property type="entry name" value="GDHRDH"/>
</dbReference>
<feature type="region of interest" description="Disordered" evidence="4">
    <location>
        <begin position="268"/>
        <end position="290"/>
    </location>
</feature>
<dbReference type="PROSITE" id="PS00061">
    <property type="entry name" value="ADH_SHORT"/>
    <property type="match status" value="1"/>
</dbReference>
<proteinExistence type="inferred from homology"/>
<keyword evidence="2" id="KW-0560">Oxidoreductase</keyword>
<name>A0ABS7TR15_9BACT</name>
<keyword evidence="6" id="KW-1185">Reference proteome</keyword>
<dbReference type="PANTHER" id="PTHR44196:SF1">
    <property type="entry name" value="DEHYDROGENASE_REDUCTASE SDR FAMILY MEMBER 7B"/>
    <property type="match status" value="1"/>
</dbReference>
<evidence type="ECO:0000256" key="4">
    <source>
        <dbReference type="SAM" id="MobiDB-lite"/>
    </source>
</evidence>
<gene>
    <name evidence="5" type="ORF">K7C98_15580</name>
</gene>
<dbReference type="PRINTS" id="PR00080">
    <property type="entry name" value="SDRFAMILY"/>
</dbReference>
<dbReference type="SUPFAM" id="SSF51735">
    <property type="entry name" value="NAD(P)-binding Rossmann-fold domains"/>
    <property type="match status" value="1"/>
</dbReference>
<evidence type="ECO:0000256" key="2">
    <source>
        <dbReference type="ARBA" id="ARBA00023002"/>
    </source>
</evidence>
<evidence type="ECO:0000313" key="6">
    <source>
        <dbReference type="Proteomes" id="UP001139031"/>
    </source>
</evidence>
<evidence type="ECO:0000256" key="1">
    <source>
        <dbReference type="ARBA" id="ARBA00006484"/>
    </source>
</evidence>
<comment type="similarity">
    <text evidence="1 3">Belongs to the short-chain dehydrogenases/reductases (SDR) family.</text>
</comment>
<dbReference type="Gene3D" id="3.40.50.720">
    <property type="entry name" value="NAD(P)-binding Rossmann-like Domain"/>
    <property type="match status" value="1"/>
</dbReference>
<evidence type="ECO:0000313" key="5">
    <source>
        <dbReference type="EMBL" id="MBZ5710682.1"/>
    </source>
</evidence>
<sequence length="329" mass="36779">MRRTNEGVAVITGASSGLGREAAHRFAERNWRVVLAARREDELEETARGCRARGGEALVVPTDVTRPDEVTRLAEAAIARWRDIDVWVNNAGVTVFARLEDGPLEDHRRVIETNLFGAIHGARAVVPIFRRQRRGTLINVGSVLSKIGHPFVPSYVISKFGLHGLSEALRVELAEYPDIEVCTIFPYAIDTPHFQAAADDLGREAHAMPPMQSPEKVAEALVELAAHPRRQRFVPRSAELGLAIHRVLPRTSERLLYRALRSFHLGRDQPPTEGNLYRPDDEPGAVHGHRPPRIGTPLFVVWAAREVVRINLDAARHRLQQWHASRTTS</sequence>
<reference evidence="5" key="1">
    <citation type="submission" date="2021-08" db="EMBL/GenBank/DDBJ databases">
        <authorList>
            <person name="Stevens D.C."/>
        </authorList>
    </citation>
    <scope>NUCLEOTIDE SEQUENCE</scope>
    <source>
        <strain evidence="5">DSM 53165</strain>
    </source>
</reference>